<dbReference type="GO" id="GO:0046983">
    <property type="term" value="F:protein dimerization activity"/>
    <property type="evidence" value="ECO:0007669"/>
    <property type="project" value="InterPro"/>
</dbReference>
<dbReference type="InterPro" id="IPR011712">
    <property type="entry name" value="Sig_transdc_His_kin_sub3_dim/P"/>
</dbReference>
<keyword evidence="7" id="KW-0067">ATP-binding</keyword>
<evidence type="ECO:0000256" key="3">
    <source>
        <dbReference type="ARBA" id="ARBA00022553"/>
    </source>
</evidence>
<dbReference type="PANTHER" id="PTHR24421:SF10">
    <property type="entry name" value="NITRATE_NITRITE SENSOR PROTEIN NARQ"/>
    <property type="match status" value="1"/>
</dbReference>
<proteinExistence type="predicted"/>
<dbReference type="AlphaFoldDB" id="A0A6L6WZU1"/>
<feature type="transmembrane region" description="Helical" evidence="10">
    <location>
        <begin position="90"/>
        <end position="108"/>
    </location>
</feature>
<dbReference type="EMBL" id="WPNZ01000010">
    <property type="protein sequence ID" value="MVO87024.1"/>
    <property type="molecule type" value="Genomic_DNA"/>
</dbReference>
<dbReference type="InterPro" id="IPR003594">
    <property type="entry name" value="HATPase_dom"/>
</dbReference>
<dbReference type="Pfam" id="PF07730">
    <property type="entry name" value="HisKA_3"/>
    <property type="match status" value="1"/>
</dbReference>
<feature type="transmembrane region" description="Helical" evidence="10">
    <location>
        <begin position="65"/>
        <end position="83"/>
    </location>
</feature>
<keyword evidence="3" id="KW-0597">Phosphoprotein</keyword>
<feature type="transmembrane region" description="Helical" evidence="10">
    <location>
        <begin position="162"/>
        <end position="182"/>
    </location>
</feature>
<dbReference type="InterPro" id="IPR036890">
    <property type="entry name" value="HATPase_C_sf"/>
</dbReference>
<feature type="region of interest" description="Disordered" evidence="9">
    <location>
        <begin position="346"/>
        <end position="373"/>
    </location>
</feature>
<dbReference type="GO" id="GO:0005524">
    <property type="term" value="F:ATP binding"/>
    <property type="evidence" value="ECO:0007669"/>
    <property type="project" value="UniProtKB-KW"/>
</dbReference>
<dbReference type="GO" id="GO:0016020">
    <property type="term" value="C:membrane"/>
    <property type="evidence" value="ECO:0007669"/>
    <property type="project" value="InterPro"/>
</dbReference>
<evidence type="ECO:0000256" key="2">
    <source>
        <dbReference type="ARBA" id="ARBA00012438"/>
    </source>
</evidence>
<dbReference type="Gene3D" id="1.20.5.1930">
    <property type="match status" value="1"/>
</dbReference>
<sequence>MNPRPHPPAHPARHRPAGPGLLDRYARLLDRHPERRTAARLLLATVLVLLVTAEGLTLADRPTGPRAAVWTAGILCCLCAVPWARPPLAVRAWTAAGVSWAATLYAFVSARPQTVWGTGEAIALLVLLTGVLLRLPARPAAVLGPLLALACVAAPVRDASPGRFTLLFSALAAVVSAFSLLLRAQQAQRERDVAAVRAAERLDLARELHDLVAHHVTGIVVQARAASFTAVGADAAAGTFTRIADAGDEALGAMRRLVRVLREGEARTAPPAGLAALRDLAETFSATGPPVAVAVEPGLQERLPADLAATAHHIVREALTNVRKHAAGATSVQVGVRVVDGGLEVRVTDDGGGPTDQHPAPSEHPGDRGGFGLAGLEERATALGGTLTAGPAAAGGWEVRAVLPYGQGAGG</sequence>
<name>A0A6L6WZU1_9ACTN</name>
<dbReference type="CDD" id="cd16917">
    <property type="entry name" value="HATPase_UhpB-NarQ-NarX-like"/>
    <property type="match status" value="1"/>
</dbReference>
<dbReference type="Proteomes" id="UP000483802">
    <property type="component" value="Unassembled WGS sequence"/>
</dbReference>
<reference evidence="12 13" key="1">
    <citation type="submission" date="2019-11" db="EMBL/GenBank/DDBJ databases">
        <title>Streptomyces typhae sp. nov., a novel endophytic actinomycete isolated from the root of cattail pollen (Typha angustifolia L.).</title>
        <authorList>
            <person name="Peng C."/>
        </authorList>
    </citation>
    <scope>NUCLEOTIDE SEQUENCE [LARGE SCALE GENOMIC DNA]</scope>
    <source>
        <strain evidence="13">p1417</strain>
    </source>
</reference>
<evidence type="ECO:0000313" key="13">
    <source>
        <dbReference type="Proteomes" id="UP000483802"/>
    </source>
</evidence>
<evidence type="ECO:0000259" key="11">
    <source>
        <dbReference type="SMART" id="SM00387"/>
    </source>
</evidence>
<feature type="domain" description="Histidine kinase/HSP90-like ATPase" evidence="11">
    <location>
        <begin position="306"/>
        <end position="407"/>
    </location>
</feature>
<keyword evidence="10" id="KW-0472">Membrane</keyword>
<accession>A0A6L6WZU1</accession>
<feature type="transmembrane region" description="Helical" evidence="10">
    <location>
        <begin position="114"/>
        <end position="133"/>
    </location>
</feature>
<keyword evidence="4" id="KW-0808">Transferase</keyword>
<keyword evidence="10" id="KW-1133">Transmembrane helix</keyword>
<keyword evidence="5" id="KW-0547">Nucleotide-binding</keyword>
<evidence type="ECO:0000256" key="1">
    <source>
        <dbReference type="ARBA" id="ARBA00000085"/>
    </source>
</evidence>
<dbReference type="SMART" id="SM00387">
    <property type="entry name" value="HATPase_c"/>
    <property type="match status" value="1"/>
</dbReference>
<organism evidence="12 13">
    <name type="scientific">Streptomyces typhae</name>
    <dbReference type="NCBI Taxonomy" id="2681492"/>
    <lineage>
        <taxon>Bacteria</taxon>
        <taxon>Bacillati</taxon>
        <taxon>Actinomycetota</taxon>
        <taxon>Actinomycetes</taxon>
        <taxon>Kitasatosporales</taxon>
        <taxon>Streptomycetaceae</taxon>
        <taxon>Streptomyces</taxon>
    </lineage>
</organism>
<keyword evidence="8" id="KW-0902">Two-component regulatory system</keyword>
<protein>
    <recommendedName>
        <fullName evidence="2">histidine kinase</fullName>
        <ecNumber evidence="2">2.7.13.3</ecNumber>
    </recommendedName>
</protein>
<gene>
    <name evidence="12" type="ORF">GPA10_20225</name>
</gene>
<evidence type="ECO:0000256" key="7">
    <source>
        <dbReference type="ARBA" id="ARBA00022840"/>
    </source>
</evidence>
<keyword evidence="13" id="KW-1185">Reference proteome</keyword>
<comment type="catalytic activity">
    <reaction evidence="1">
        <text>ATP + protein L-histidine = ADP + protein N-phospho-L-histidine.</text>
        <dbReference type="EC" id="2.7.13.3"/>
    </reaction>
</comment>
<dbReference type="InterPro" id="IPR050482">
    <property type="entry name" value="Sensor_HK_TwoCompSys"/>
</dbReference>
<evidence type="ECO:0000256" key="5">
    <source>
        <dbReference type="ARBA" id="ARBA00022741"/>
    </source>
</evidence>
<dbReference type="GO" id="GO:0000155">
    <property type="term" value="F:phosphorelay sensor kinase activity"/>
    <property type="evidence" value="ECO:0007669"/>
    <property type="project" value="InterPro"/>
</dbReference>
<evidence type="ECO:0000256" key="6">
    <source>
        <dbReference type="ARBA" id="ARBA00022777"/>
    </source>
</evidence>
<evidence type="ECO:0000256" key="10">
    <source>
        <dbReference type="SAM" id="Phobius"/>
    </source>
</evidence>
<dbReference type="EC" id="2.7.13.3" evidence="2"/>
<feature type="transmembrane region" description="Helical" evidence="10">
    <location>
        <begin position="41"/>
        <end position="59"/>
    </location>
</feature>
<evidence type="ECO:0000256" key="8">
    <source>
        <dbReference type="ARBA" id="ARBA00023012"/>
    </source>
</evidence>
<dbReference type="Gene3D" id="3.30.565.10">
    <property type="entry name" value="Histidine kinase-like ATPase, C-terminal domain"/>
    <property type="match status" value="1"/>
</dbReference>
<evidence type="ECO:0000256" key="9">
    <source>
        <dbReference type="SAM" id="MobiDB-lite"/>
    </source>
</evidence>
<dbReference type="Pfam" id="PF02518">
    <property type="entry name" value="HATPase_c"/>
    <property type="match status" value="1"/>
</dbReference>
<keyword evidence="10" id="KW-0812">Transmembrane</keyword>
<evidence type="ECO:0000313" key="12">
    <source>
        <dbReference type="EMBL" id="MVO87024.1"/>
    </source>
</evidence>
<evidence type="ECO:0000256" key="4">
    <source>
        <dbReference type="ARBA" id="ARBA00022679"/>
    </source>
</evidence>
<dbReference type="PANTHER" id="PTHR24421">
    <property type="entry name" value="NITRATE/NITRITE SENSOR PROTEIN NARX-RELATED"/>
    <property type="match status" value="1"/>
</dbReference>
<dbReference type="RefSeq" id="WP_157166693.1">
    <property type="nucleotide sequence ID" value="NZ_WPNZ01000010.1"/>
</dbReference>
<dbReference type="SUPFAM" id="SSF55874">
    <property type="entry name" value="ATPase domain of HSP90 chaperone/DNA topoisomerase II/histidine kinase"/>
    <property type="match status" value="1"/>
</dbReference>
<comment type="caution">
    <text evidence="12">The sequence shown here is derived from an EMBL/GenBank/DDBJ whole genome shotgun (WGS) entry which is preliminary data.</text>
</comment>
<keyword evidence="6 12" id="KW-0418">Kinase</keyword>